<dbReference type="AlphaFoldDB" id="A0A6S7B9E7"/>
<proteinExistence type="predicted"/>
<sequence length="228" mass="24225">MKSPAPLGAAGAQNASSFDTLPEFDYRALARQALAQDIASLRRQSLTGAAPVKLYEHGWGAALLCGLTGGLLLVAGLLAGLELKRWLMGAIGVISGLHLTKAALRAFWLQRKPYAVLSHKGVWLPDLNTLVPWDQITDVGTEEQLNLSAGATTLVSKRIVLTMAPGYQPPRDARNGSRTRYAATSREYGLPYPSRDTAPETAVAALSRYREANAALARATAGAKGCAD</sequence>
<gene>
    <name evidence="2" type="ORF">LMG3458_02816</name>
</gene>
<dbReference type="EMBL" id="CADIJO010000008">
    <property type="protein sequence ID" value="CAB3703941.1"/>
    <property type="molecule type" value="Genomic_DNA"/>
</dbReference>
<evidence type="ECO:0000313" key="3">
    <source>
        <dbReference type="Proteomes" id="UP000494111"/>
    </source>
</evidence>
<keyword evidence="1" id="KW-0812">Transmembrane</keyword>
<dbReference type="Proteomes" id="UP000494111">
    <property type="component" value="Unassembled WGS sequence"/>
</dbReference>
<dbReference type="RefSeq" id="WP_175192110.1">
    <property type="nucleotide sequence ID" value="NZ_CADIJO010000008.1"/>
</dbReference>
<reference evidence="2 3" key="1">
    <citation type="submission" date="2020-04" db="EMBL/GenBank/DDBJ databases">
        <authorList>
            <person name="De Canck E."/>
        </authorList>
    </citation>
    <scope>NUCLEOTIDE SEQUENCE [LARGE SCALE GENOMIC DNA]</scope>
    <source>
        <strain evidence="2 3">LMG 3458</strain>
    </source>
</reference>
<accession>A0A6S7B9E7</accession>
<feature type="transmembrane region" description="Helical" evidence="1">
    <location>
        <begin position="86"/>
        <end position="104"/>
    </location>
</feature>
<evidence type="ECO:0000313" key="2">
    <source>
        <dbReference type="EMBL" id="CAB3703941.1"/>
    </source>
</evidence>
<evidence type="ECO:0000256" key="1">
    <source>
        <dbReference type="SAM" id="Phobius"/>
    </source>
</evidence>
<keyword evidence="1" id="KW-0472">Membrane</keyword>
<name>A0A6S7B9E7_9BURK</name>
<feature type="transmembrane region" description="Helical" evidence="1">
    <location>
        <begin position="61"/>
        <end position="80"/>
    </location>
</feature>
<protein>
    <submittedName>
        <fullName evidence="2">Uncharacterized protein</fullName>
    </submittedName>
</protein>
<organism evidence="2 3">
    <name type="scientific">Achromobacter deleyi</name>
    <dbReference type="NCBI Taxonomy" id="1353891"/>
    <lineage>
        <taxon>Bacteria</taxon>
        <taxon>Pseudomonadati</taxon>
        <taxon>Pseudomonadota</taxon>
        <taxon>Betaproteobacteria</taxon>
        <taxon>Burkholderiales</taxon>
        <taxon>Alcaligenaceae</taxon>
        <taxon>Achromobacter</taxon>
    </lineage>
</organism>
<keyword evidence="1" id="KW-1133">Transmembrane helix</keyword>